<dbReference type="Pfam" id="PF07238">
    <property type="entry name" value="PilZ"/>
    <property type="match status" value="1"/>
</dbReference>
<feature type="domain" description="PilZ" evidence="1">
    <location>
        <begin position="57"/>
        <end position="149"/>
    </location>
</feature>
<reference evidence="2 3" key="1">
    <citation type="submission" date="2019-03" db="EMBL/GenBank/DDBJ databases">
        <title>Lake Tanganyika Metagenome-Assembled Genomes (MAGs).</title>
        <authorList>
            <person name="Tran P."/>
        </authorList>
    </citation>
    <scope>NUCLEOTIDE SEQUENCE [LARGE SCALE GENOMIC DNA]</scope>
    <source>
        <strain evidence="2">K_DeepCast_65m_m2_236</strain>
    </source>
</reference>
<dbReference type="Proteomes" id="UP000703893">
    <property type="component" value="Unassembled WGS sequence"/>
</dbReference>
<dbReference type="InterPro" id="IPR009875">
    <property type="entry name" value="PilZ_domain"/>
</dbReference>
<evidence type="ECO:0000313" key="3">
    <source>
        <dbReference type="Proteomes" id="UP000703893"/>
    </source>
</evidence>
<accession>A0A937X664</accession>
<name>A0A937X664_9BACT</name>
<dbReference type="EMBL" id="VGJX01000419">
    <property type="protein sequence ID" value="MBM3275037.1"/>
    <property type="molecule type" value="Genomic_DNA"/>
</dbReference>
<dbReference type="GO" id="GO:0035438">
    <property type="term" value="F:cyclic-di-GMP binding"/>
    <property type="evidence" value="ECO:0007669"/>
    <property type="project" value="InterPro"/>
</dbReference>
<comment type="caution">
    <text evidence="2">The sequence shown here is derived from an EMBL/GenBank/DDBJ whole genome shotgun (WGS) entry which is preliminary data.</text>
</comment>
<proteinExistence type="predicted"/>
<protein>
    <submittedName>
        <fullName evidence="2">PilZ domain-containing protein</fullName>
    </submittedName>
</protein>
<sequence length="167" mass="18297">MGTIEHGPAVSFEEGDVGEIQVTRDDMQRARCAVVCSQIEGTILEVHAASGLYNSPRRLQTRRELDLPVRYRLPDDVFRPARLRDVSAGGIGLGDMVVKGELGTTIDLELGPVSLTGSIRWQSPQKGEAGIQFSSLTSDQQMKLTQLMFSDRLLEAARSLMYGSQST</sequence>
<dbReference type="SUPFAM" id="SSF141371">
    <property type="entry name" value="PilZ domain-like"/>
    <property type="match status" value="1"/>
</dbReference>
<dbReference type="AlphaFoldDB" id="A0A937X664"/>
<organism evidence="2 3">
    <name type="scientific">Candidatus Tanganyikabacteria bacterium</name>
    <dbReference type="NCBI Taxonomy" id="2961651"/>
    <lineage>
        <taxon>Bacteria</taxon>
        <taxon>Bacillati</taxon>
        <taxon>Candidatus Sericytochromatia</taxon>
        <taxon>Candidatus Tanganyikabacteria</taxon>
    </lineage>
</organism>
<evidence type="ECO:0000259" key="1">
    <source>
        <dbReference type="Pfam" id="PF07238"/>
    </source>
</evidence>
<gene>
    <name evidence="2" type="ORF">FJZ00_07780</name>
</gene>
<dbReference type="Gene3D" id="2.40.10.220">
    <property type="entry name" value="predicted glycosyltransferase like domains"/>
    <property type="match status" value="1"/>
</dbReference>
<evidence type="ECO:0000313" key="2">
    <source>
        <dbReference type="EMBL" id="MBM3275037.1"/>
    </source>
</evidence>